<protein>
    <submittedName>
        <fullName evidence="3">Sodium/nucleoside cotransporter 1</fullName>
    </submittedName>
</protein>
<keyword evidence="1" id="KW-1133">Transmembrane helix</keyword>
<organism evidence="3 4">
    <name type="scientific">Armadillidium nasatum</name>
    <dbReference type="NCBI Taxonomy" id="96803"/>
    <lineage>
        <taxon>Eukaryota</taxon>
        <taxon>Metazoa</taxon>
        <taxon>Ecdysozoa</taxon>
        <taxon>Arthropoda</taxon>
        <taxon>Crustacea</taxon>
        <taxon>Multicrustacea</taxon>
        <taxon>Malacostraca</taxon>
        <taxon>Eumalacostraca</taxon>
        <taxon>Peracarida</taxon>
        <taxon>Isopoda</taxon>
        <taxon>Oniscidea</taxon>
        <taxon>Crinocheta</taxon>
        <taxon>Armadillidiidae</taxon>
        <taxon>Armadillidium</taxon>
    </lineage>
</organism>
<feature type="transmembrane region" description="Helical" evidence="1">
    <location>
        <begin position="45"/>
        <end position="69"/>
    </location>
</feature>
<dbReference type="AlphaFoldDB" id="A0A5N5TNK9"/>
<accession>A0A5N5TNK9</accession>
<sequence length="127" mass="13815">MGVPWVDCHKVAKLIGTKVMLNEFMAYVDLVELKRNNDITKRAEIIATFALCGFSNISNIGTVLGSLGAMAPHRKGEMATIVVKAITAANVASFLTACVAGTLFSSLEYEESYFDKINTTSMQYHST</sequence>
<proteinExistence type="predicted"/>
<keyword evidence="1" id="KW-0472">Membrane</keyword>
<dbReference type="OrthoDB" id="6075923at2759"/>
<dbReference type="Pfam" id="PF07662">
    <property type="entry name" value="Nucleos_tra2_C"/>
    <property type="match status" value="1"/>
</dbReference>
<feature type="transmembrane region" description="Helical" evidence="1">
    <location>
        <begin position="81"/>
        <end position="104"/>
    </location>
</feature>
<evidence type="ECO:0000259" key="2">
    <source>
        <dbReference type="Pfam" id="PF07662"/>
    </source>
</evidence>
<dbReference type="InterPro" id="IPR011657">
    <property type="entry name" value="CNT_C_dom"/>
</dbReference>
<dbReference type="PANTHER" id="PTHR10590">
    <property type="entry name" value="SODIUM/NUCLEOSIDE COTRANSPORTER"/>
    <property type="match status" value="1"/>
</dbReference>
<evidence type="ECO:0000313" key="4">
    <source>
        <dbReference type="Proteomes" id="UP000326759"/>
    </source>
</evidence>
<dbReference type="InterPro" id="IPR008276">
    <property type="entry name" value="C_nuclsd_transpt"/>
</dbReference>
<keyword evidence="4" id="KW-1185">Reference proteome</keyword>
<dbReference type="GO" id="GO:0005415">
    <property type="term" value="F:nucleoside:sodium symporter activity"/>
    <property type="evidence" value="ECO:0007669"/>
    <property type="project" value="TreeGrafter"/>
</dbReference>
<dbReference type="PANTHER" id="PTHR10590:SF4">
    <property type="entry name" value="SOLUTE CARRIER FAMILY 28 MEMBER 3"/>
    <property type="match status" value="1"/>
</dbReference>
<feature type="domain" description="Concentrative nucleoside transporter C-terminal" evidence="2">
    <location>
        <begin position="1"/>
        <end position="101"/>
    </location>
</feature>
<name>A0A5N5TNK9_9CRUS</name>
<gene>
    <name evidence="3" type="ORF">Anas_05106</name>
</gene>
<evidence type="ECO:0000256" key="1">
    <source>
        <dbReference type="SAM" id="Phobius"/>
    </source>
</evidence>
<comment type="caution">
    <text evidence="3">The sequence shown here is derived from an EMBL/GenBank/DDBJ whole genome shotgun (WGS) entry which is preliminary data.</text>
</comment>
<dbReference type="GO" id="GO:0005886">
    <property type="term" value="C:plasma membrane"/>
    <property type="evidence" value="ECO:0007669"/>
    <property type="project" value="TreeGrafter"/>
</dbReference>
<keyword evidence="1" id="KW-0812">Transmembrane</keyword>
<dbReference type="EMBL" id="SEYY01000232">
    <property type="protein sequence ID" value="KAB7507750.1"/>
    <property type="molecule type" value="Genomic_DNA"/>
</dbReference>
<reference evidence="3 4" key="1">
    <citation type="journal article" date="2019" name="PLoS Biol.">
        <title>Sex chromosomes control vertical transmission of feminizing Wolbachia symbionts in an isopod.</title>
        <authorList>
            <person name="Becking T."/>
            <person name="Chebbi M.A."/>
            <person name="Giraud I."/>
            <person name="Moumen B."/>
            <person name="Laverre T."/>
            <person name="Caubet Y."/>
            <person name="Peccoud J."/>
            <person name="Gilbert C."/>
            <person name="Cordaux R."/>
        </authorList>
    </citation>
    <scope>NUCLEOTIDE SEQUENCE [LARGE SCALE GENOMIC DNA]</scope>
    <source>
        <strain evidence="3">ANa2</strain>
        <tissue evidence="3">Whole body excluding digestive tract and cuticle</tissue>
    </source>
</reference>
<dbReference type="Proteomes" id="UP000326759">
    <property type="component" value="Unassembled WGS sequence"/>
</dbReference>
<evidence type="ECO:0000313" key="3">
    <source>
        <dbReference type="EMBL" id="KAB7507750.1"/>
    </source>
</evidence>